<dbReference type="InterPro" id="IPR002421">
    <property type="entry name" value="5-3_exonuclease"/>
</dbReference>
<dbReference type="GO" id="GO:0033567">
    <property type="term" value="P:DNA replication, Okazaki fragment processing"/>
    <property type="evidence" value="ECO:0007669"/>
    <property type="project" value="InterPro"/>
</dbReference>
<dbReference type="GO" id="GO:0003677">
    <property type="term" value="F:DNA binding"/>
    <property type="evidence" value="ECO:0007669"/>
    <property type="project" value="UniProtKB-KW"/>
</dbReference>
<proteinExistence type="predicted"/>
<name>A0A9D9I0U3_9FIRM</name>
<dbReference type="AlphaFoldDB" id="A0A9D9I0U3"/>
<dbReference type="PANTHER" id="PTHR42646:SF2">
    <property type="entry name" value="5'-3' EXONUCLEASE FAMILY PROTEIN"/>
    <property type="match status" value="1"/>
</dbReference>
<dbReference type="InterPro" id="IPR020045">
    <property type="entry name" value="DNA_polI_H3TH"/>
</dbReference>
<evidence type="ECO:0000256" key="5">
    <source>
        <dbReference type="ARBA" id="ARBA00049957"/>
    </source>
</evidence>
<dbReference type="PANTHER" id="PTHR42646">
    <property type="entry name" value="FLAP ENDONUCLEASE XNI"/>
    <property type="match status" value="1"/>
</dbReference>
<dbReference type="SUPFAM" id="SSF47807">
    <property type="entry name" value="5' to 3' exonuclease, C-terminal subdomain"/>
    <property type="match status" value="1"/>
</dbReference>
<dbReference type="FunFam" id="3.40.50.1010:FF:000001">
    <property type="entry name" value="DNA polymerase I"/>
    <property type="match status" value="1"/>
</dbReference>
<dbReference type="GO" id="GO:0008409">
    <property type="term" value="F:5'-3' exonuclease activity"/>
    <property type="evidence" value="ECO:0007669"/>
    <property type="project" value="InterPro"/>
</dbReference>
<dbReference type="SUPFAM" id="SSF88723">
    <property type="entry name" value="PIN domain-like"/>
    <property type="match status" value="1"/>
</dbReference>
<dbReference type="Gene3D" id="1.10.150.20">
    <property type="entry name" value="5' to 3' exonuclease, C-terminal subdomain"/>
    <property type="match status" value="1"/>
</dbReference>
<dbReference type="InterPro" id="IPR012337">
    <property type="entry name" value="RNaseH-like_sf"/>
</dbReference>
<evidence type="ECO:0000256" key="2">
    <source>
        <dbReference type="ARBA" id="ARBA00022801"/>
    </source>
</evidence>
<evidence type="ECO:0000256" key="6">
    <source>
        <dbReference type="ARBA" id="ARBA00050026"/>
    </source>
</evidence>
<keyword evidence="4" id="KW-0238">DNA-binding</keyword>
<accession>A0A9D9I0U3</accession>
<reference evidence="8" key="2">
    <citation type="journal article" date="2021" name="PeerJ">
        <title>Extensive microbial diversity within the chicken gut microbiome revealed by metagenomics and culture.</title>
        <authorList>
            <person name="Gilroy R."/>
            <person name="Ravi A."/>
            <person name="Getino M."/>
            <person name="Pursley I."/>
            <person name="Horton D.L."/>
            <person name="Alikhan N.F."/>
            <person name="Baker D."/>
            <person name="Gharbi K."/>
            <person name="Hall N."/>
            <person name="Watson M."/>
            <person name="Adriaenssens E.M."/>
            <person name="Foster-Nyarko E."/>
            <person name="Jarju S."/>
            <person name="Secka A."/>
            <person name="Antonio M."/>
            <person name="Oren A."/>
            <person name="Chaudhuri R.R."/>
            <person name="La Ragione R."/>
            <person name="Hildebrand F."/>
            <person name="Pallen M.J."/>
        </authorList>
    </citation>
    <scope>NUCLEOTIDE SEQUENCE</scope>
    <source>
        <strain evidence="8">E3-2379</strain>
    </source>
</reference>
<organism evidence="8 9">
    <name type="scientific">Candidatus Scybalomonas excrementavium</name>
    <dbReference type="NCBI Taxonomy" id="2840943"/>
    <lineage>
        <taxon>Bacteria</taxon>
        <taxon>Bacillati</taxon>
        <taxon>Bacillota</taxon>
        <taxon>Clostridia</taxon>
        <taxon>Lachnospirales</taxon>
        <taxon>Lachnospiraceae</taxon>
        <taxon>Lachnospiraceae incertae sedis</taxon>
        <taxon>Candidatus Scybalomonas</taxon>
    </lineage>
</organism>
<evidence type="ECO:0000256" key="3">
    <source>
        <dbReference type="ARBA" id="ARBA00022839"/>
    </source>
</evidence>
<evidence type="ECO:0000256" key="1">
    <source>
        <dbReference type="ARBA" id="ARBA00022722"/>
    </source>
</evidence>
<feature type="domain" description="5'-3' exonuclease" evidence="7">
    <location>
        <begin position="3"/>
        <end position="264"/>
    </location>
</feature>
<reference evidence="8" key="1">
    <citation type="submission" date="2020-10" db="EMBL/GenBank/DDBJ databases">
        <authorList>
            <person name="Gilroy R."/>
        </authorList>
    </citation>
    <scope>NUCLEOTIDE SEQUENCE</scope>
    <source>
        <strain evidence="8">E3-2379</strain>
    </source>
</reference>
<dbReference type="Pfam" id="PF01367">
    <property type="entry name" value="5_3_exonuc"/>
    <property type="match status" value="1"/>
</dbReference>
<gene>
    <name evidence="8" type="ORF">IAC13_04525</name>
</gene>
<dbReference type="InterPro" id="IPR029060">
    <property type="entry name" value="PIN-like_dom_sf"/>
</dbReference>
<dbReference type="InterPro" id="IPR008918">
    <property type="entry name" value="HhH2"/>
</dbReference>
<keyword evidence="3" id="KW-0269">Exonuclease</keyword>
<dbReference type="Gene3D" id="3.40.50.1010">
    <property type="entry name" value="5'-nuclease"/>
    <property type="match status" value="1"/>
</dbReference>
<dbReference type="GO" id="GO:0017108">
    <property type="term" value="F:5'-flap endonuclease activity"/>
    <property type="evidence" value="ECO:0007669"/>
    <property type="project" value="InterPro"/>
</dbReference>
<evidence type="ECO:0000259" key="7">
    <source>
        <dbReference type="SMART" id="SM00475"/>
    </source>
</evidence>
<keyword evidence="2" id="KW-0378">Hydrolase</keyword>
<comment type="function">
    <text evidence="5">5'-3' exonuclease acting preferentially on double-stranded DNA.</text>
</comment>
<dbReference type="Proteomes" id="UP000823618">
    <property type="component" value="Unassembled WGS sequence"/>
</dbReference>
<keyword evidence="1" id="KW-0540">Nuclease</keyword>
<dbReference type="Pfam" id="PF02739">
    <property type="entry name" value="5_3_exonuc_N"/>
    <property type="match status" value="1"/>
</dbReference>
<evidence type="ECO:0000313" key="8">
    <source>
        <dbReference type="EMBL" id="MBO8463179.1"/>
    </source>
</evidence>
<dbReference type="CDD" id="cd09898">
    <property type="entry name" value="H3TH_53EXO"/>
    <property type="match status" value="1"/>
</dbReference>
<dbReference type="SMART" id="SM00279">
    <property type="entry name" value="HhH2"/>
    <property type="match status" value="1"/>
</dbReference>
<dbReference type="InterPro" id="IPR038969">
    <property type="entry name" value="FEN"/>
</dbReference>
<protein>
    <recommendedName>
        <fullName evidence="6">5'-3' exonuclease</fullName>
    </recommendedName>
</protein>
<evidence type="ECO:0000256" key="4">
    <source>
        <dbReference type="ARBA" id="ARBA00023125"/>
    </source>
</evidence>
<dbReference type="SUPFAM" id="SSF53098">
    <property type="entry name" value="Ribonuclease H-like"/>
    <property type="match status" value="1"/>
</dbReference>
<evidence type="ECO:0000313" key="9">
    <source>
        <dbReference type="Proteomes" id="UP000823618"/>
    </source>
</evidence>
<dbReference type="CDD" id="cd09859">
    <property type="entry name" value="PIN_53EXO"/>
    <property type="match status" value="1"/>
</dbReference>
<dbReference type="SMART" id="SM00475">
    <property type="entry name" value="53EXOc"/>
    <property type="match status" value="1"/>
</dbReference>
<dbReference type="InterPro" id="IPR036279">
    <property type="entry name" value="5-3_exonuclease_C_sf"/>
</dbReference>
<dbReference type="InterPro" id="IPR020046">
    <property type="entry name" value="5-3_exonucl_a-hlix_arch_N"/>
</dbReference>
<dbReference type="FunFam" id="1.10.150.20:FF:000003">
    <property type="entry name" value="DNA polymerase I"/>
    <property type="match status" value="1"/>
</dbReference>
<dbReference type="InterPro" id="IPR036397">
    <property type="entry name" value="RNaseH_sf"/>
</dbReference>
<feature type="non-terminal residue" evidence="8">
    <location>
        <position position="504"/>
    </location>
</feature>
<dbReference type="EMBL" id="JADIML010000128">
    <property type="protein sequence ID" value="MBO8463179.1"/>
    <property type="molecule type" value="Genomic_DNA"/>
</dbReference>
<comment type="caution">
    <text evidence="8">The sequence shown here is derived from an EMBL/GenBank/DDBJ whole genome shotgun (WGS) entry which is preliminary data.</text>
</comment>
<sequence>MKKKLLLVDGHSILNRAFYGLPPMTNGEGLHTNGILGFLNILFRFLEEEKATHLLVAFDRKEPTFRHEMFVEYKGTRKGMPDELREQVPVMKEVLQAMEVPIVERPGYEADDILGTISREAVKEGYAVSILSGDRDLLQLATDEILIRIPKTKAGGTTVEDYYAKDVLEQYQVTPKEFIDVKGLMGDVADNIPGVPGIGEKTATKMIMQYHSIENAYAHLEEIKPKKAKENLEAYYEQALLSKALATIKVDCDLDYELEQAELGNLYTKEAYQYFQKLGFKSLLKRFSEEEKEEVQFALKEISELNEAEQIFEQAKKAEKFGFALIKEKTMFGVALTLSKEEVYWIMEGGFLTRDYLRNRLSEICEGDGYAATMDLKAVLSELSVTETTKNLMDIGVAGYLMNPLKDTYHYDDIARDYLGIILPSKEELLGKQGLEEAYEEQKEKVYQVIASLSYVPFAAVEMIREKLEALQMLTLYEEVEMPTIFALYDMQQRGICVNKEALK</sequence>
<dbReference type="Gene3D" id="3.30.420.10">
    <property type="entry name" value="Ribonuclease H-like superfamily/Ribonuclease H"/>
    <property type="match status" value="1"/>
</dbReference>